<dbReference type="PANTHER" id="PTHR42755:SF1">
    <property type="entry name" value="3-DEOXY-D-MANNO-OCTULOSONIC ACID TRANSFERASE, MITOCHONDRIAL-RELATED"/>
    <property type="match status" value="1"/>
</dbReference>
<dbReference type="InterPro" id="IPR007507">
    <property type="entry name" value="Glycos_transf_N"/>
</dbReference>
<dbReference type="OrthoDB" id="9789797at2"/>
<keyword evidence="10" id="KW-0472">Membrane</keyword>
<organism evidence="12 13">
    <name type="scientific">Stella humosa</name>
    <dbReference type="NCBI Taxonomy" id="94"/>
    <lineage>
        <taxon>Bacteria</taxon>
        <taxon>Pseudomonadati</taxon>
        <taxon>Pseudomonadota</taxon>
        <taxon>Alphaproteobacteria</taxon>
        <taxon>Rhodospirillales</taxon>
        <taxon>Stellaceae</taxon>
        <taxon>Stella</taxon>
    </lineage>
</organism>
<dbReference type="GO" id="GO:0005886">
    <property type="term" value="C:plasma membrane"/>
    <property type="evidence" value="ECO:0007669"/>
    <property type="project" value="UniProtKB-SubCell"/>
</dbReference>
<evidence type="ECO:0000256" key="9">
    <source>
        <dbReference type="PIRSR" id="PIRSR639901-2"/>
    </source>
</evidence>
<reference evidence="12 13" key="1">
    <citation type="submission" date="2018-11" db="EMBL/GenBank/DDBJ databases">
        <title>Genomic Encyclopedia of Type Strains, Phase IV (KMG-IV): sequencing the most valuable type-strain genomes for metagenomic binning, comparative biology and taxonomic classification.</title>
        <authorList>
            <person name="Goeker M."/>
        </authorList>
    </citation>
    <scope>NUCLEOTIDE SEQUENCE [LARGE SCALE GENOMIC DNA]</scope>
    <source>
        <strain evidence="12 13">DSM 5900</strain>
    </source>
</reference>
<comment type="function">
    <text evidence="1 10">Involved in lipopolysaccharide (LPS) biosynthesis. Catalyzes the transfer of 3-deoxy-D-manno-octulosonate (Kdo) residue(s) from CMP-Kdo to lipid IV(A), the tetraacyldisaccharide-1,4'-bisphosphate precursor of lipid A.</text>
</comment>
<dbReference type="Gene3D" id="3.40.50.2000">
    <property type="entry name" value="Glycogen Phosphorylase B"/>
    <property type="match status" value="1"/>
</dbReference>
<evidence type="ECO:0000256" key="10">
    <source>
        <dbReference type="RuleBase" id="RU365103"/>
    </source>
</evidence>
<keyword evidence="10" id="KW-1003">Cell membrane</keyword>
<evidence type="ECO:0000256" key="1">
    <source>
        <dbReference type="ARBA" id="ARBA00003394"/>
    </source>
</evidence>
<dbReference type="Pfam" id="PF04413">
    <property type="entry name" value="Glycos_transf_N"/>
    <property type="match status" value="1"/>
</dbReference>
<dbReference type="AlphaFoldDB" id="A0A3N1LPJ3"/>
<dbReference type="GO" id="GO:0009245">
    <property type="term" value="P:lipid A biosynthetic process"/>
    <property type="evidence" value="ECO:0007669"/>
    <property type="project" value="TreeGrafter"/>
</dbReference>
<dbReference type="EC" id="2.4.99.12" evidence="3 10"/>
<feature type="site" description="Transition state stabilizer" evidence="9">
    <location>
        <position position="207"/>
    </location>
</feature>
<evidence type="ECO:0000313" key="13">
    <source>
        <dbReference type="Proteomes" id="UP000278222"/>
    </source>
</evidence>
<keyword evidence="10" id="KW-0448">Lipopolysaccharide biosynthesis</keyword>
<gene>
    <name evidence="12" type="ORF">EDC65_2998</name>
</gene>
<evidence type="ECO:0000256" key="6">
    <source>
        <dbReference type="ARBA" id="ARBA00031445"/>
    </source>
</evidence>
<dbReference type="SUPFAM" id="SSF53756">
    <property type="entry name" value="UDP-Glycosyltransferase/glycogen phosphorylase"/>
    <property type="match status" value="1"/>
</dbReference>
<name>A0A3N1LPJ3_9PROT</name>
<sequence length="433" mass="45671">MIAHIYRGLTTAAGPAILWYLRRRLARGKEDPARFAERLGRSTRARPPGPLLWCHGASVGETMAALPLLHRLAMERPELGLLVTSGTMTAAAMLADRLPAGAQHAYIPADRPAWVRRFLDHWRPDAALWMESELWPNLVAETARRDIPMALLNGRLSARSHRNWRRFGRWAAAIIGPFAPILVPDAVQAARFASLGGRDVRVVGNLKAAAMLGEADPAALAAARASIGRRPCWLAVSTHPGEDELVLAAHARLRAGCPDLLLVLVPRHPQRGADVAALAAAAGLPAVLRTGGDAVGPDTAVLVGDTLGEMALYLRLADIVLVAGSFDVGRGGHNPLEPALVGAAILHGPDMANFAGVAERLRQADATLPVADAGSLAAAVARLLADPAERSRRGQAARRVAGEEAGALDRTMEALAPLLDRLSDTGGAVRAGA</sequence>
<dbReference type="GO" id="GO:0009244">
    <property type="term" value="P:lipopolysaccharide core region biosynthetic process"/>
    <property type="evidence" value="ECO:0007669"/>
    <property type="project" value="UniProtKB-UniRule"/>
</dbReference>
<dbReference type="Proteomes" id="UP000278222">
    <property type="component" value="Unassembled WGS sequence"/>
</dbReference>
<keyword evidence="13" id="KW-1185">Reference proteome</keyword>
<evidence type="ECO:0000256" key="4">
    <source>
        <dbReference type="ARBA" id="ARBA00019077"/>
    </source>
</evidence>
<accession>A0A3N1LPJ3</accession>
<dbReference type="InterPro" id="IPR038107">
    <property type="entry name" value="Glycos_transf_N_sf"/>
</dbReference>
<dbReference type="InterPro" id="IPR039901">
    <property type="entry name" value="Kdotransferase"/>
</dbReference>
<keyword evidence="5 10" id="KW-0808">Transferase</keyword>
<proteinExistence type="inferred from homology"/>
<dbReference type="UniPathway" id="UPA00958"/>
<feature type="active site" description="Proton acceptor" evidence="8">
    <location>
        <position position="61"/>
    </location>
</feature>
<evidence type="ECO:0000259" key="11">
    <source>
        <dbReference type="Pfam" id="PF04413"/>
    </source>
</evidence>
<evidence type="ECO:0000256" key="7">
    <source>
        <dbReference type="ARBA" id="ARBA00049183"/>
    </source>
</evidence>
<comment type="subcellular location">
    <subcellularLocation>
        <location evidence="10">Cell membrane</location>
    </subcellularLocation>
</comment>
<comment type="similarity">
    <text evidence="10">Belongs to the glycosyltransferase group 1 family.</text>
</comment>
<comment type="pathway">
    <text evidence="2 10">Bacterial outer membrane biogenesis; LPS core biosynthesis.</text>
</comment>
<evidence type="ECO:0000256" key="8">
    <source>
        <dbReference type="PIRSR" id="PIRSR639901-1"/>
    </source>
</evidence>
<evidence type="ECO:0000256" key="2">
    <source>
        <dbReference type="ARBA" id="ARBA00004713"/>
    </source>
</evidence>
<evidence type="ECO:0000313" key="12">
    <source>
        <dbReference type="EMBL" id="ROP91135.1"/>
    </source>
</evidence>
<feature type="site" description="Transition state stabilizer" evidence="9">
    <location>
        <position position="131"/>
    </location>
</feature>
<dbReference type="PANTHER" id="PTHR42755">
    <property type="entry name" value="3-DEOXY-MANNO-OCTULOSONATE CYTIDYLYLTRANSFERASE"/>
    <property type="match status" value="1"/>
</dbReference>
<dbReference type="Gene3D" id="3.40.50.11720">
    <property type="entry name" value="3-Deoxy-D-manno-octulosonic-acid transferase, N-terminal domain"/>
    <property type="match status" value="1"/>
</dbReference>
<dbReference type="RefSeq" id="WP_123690779.1">
    <property type="nucleotide sequence ID" value="NZ_AP019700.1"/>
</dbReference>
<dbReference type="EMBL" id="RJKX01000014">
    <property type="protein sequence ID" value="ROP91135.1"/>
    <property type="molecule type" value="Genomic_DNA"/>
</dbReference>
<evidence type="ECO:0000256" key="5">
    <source>
        <dbReference type="ARBA" id="ARBA00022679"/>
    </source>
</evidence>
<protein>
    <recommendedName>
        <fullName evidence="4 10">3-deoxy-D-manno-octulosonic acid transferase</fullName>
        <shortName evidence="10">Kdo transferase</shortName>
        <ecNumber evidence="3 10">2.4.99.12</ecNumber>
    </recommendedName>
    <alternativeName>
        <fullName evidence="6 10">Lipid IV(A) 3-deoxy-D-manno-octulosonic acid transferase</fullName>
    </alternativeName>
</protein>
<dbReference type="GO" id="GO:0043842">
    <property type="term" value="F:Kdo transferase activity"/>
    <property type="evidence" value="ECO:0007669"/>
    <property type="project" value="UniProtKB-EC"/>
</dbReference>
<comment type="catalytic activity">
    <reaction evidence="7 10">
        <text>lipid IVA (E. coli) + CMP-3-deoxy-beta-D-manno-octulosonate = alpha-Kdo-(2-&gt;6)-lipid IVA (E. coli) + CMP + H(+)</text>
        <dbReference type="Rhea" id="RHEA:28066"/>
        <dbReference type="ChEBI" id="CHEBI:15378"/>
        <dbReference type="ChEBI" id="CHEBI:58603"/>
        <dbReference type="ChEBI" id="CHEBI:60364"/>
        <dbReference type="ChEBI" id="CHEBI:60377"/>
        <dbReference type="ChEBI" id="CHEBI:85987"/>
        <dbReference type="EC" id="2.4.99.12"/>
    </reaction>
</comment>
<evidence type="ECO:0000256" key="3">
    <source>
        <dbReference type="ARBA" id="ARBA00012621"/>
    </source>
</evidence>
<comment type="caution">
    <text evidence="12">The sequence shown here is derived from an EMBL/GenBank/DDBJ whole genome shotgun (WGS) entry which is preliminary data.</text>
</comment>
<feature type="domain" description="3-deoxy-D-manno-octulosonic-acid transferase N-terminal" evidence="11">
    <location>
        <begin position="34"/>
        <end position="208"/>
    </location>
</feature>